<name>A0A9P7G194_9AGAR</name>
<evidence type="ECO:0000256" key="1">
    <source>
        <dbReference type="SAM" id="MobiDB-lite"/>
    </source>
</evidence>
<gene>
    <name evidence="2" type="ORF">H0H81_011356</name>
</gene>
<evidence type="ECO:0000313" key="2">
    <source>
        <dbReference type="EMBL" id="KAG5638637.1"/>
    </source>
</evidence>
<dbReference type="EMBL" id="JABCKI010005752">
    <property type="protein sequence ID" value="KAG5638637.1"/>
    <property type="molecule type" value="Genomic_DNA"/>
</dbReference>
<reference evidence="2" key="2">
    <citation type="submission" date="2021-10" db="EMBL/GenBank/DDBJ databases">
        <title>Phylogenomics reveals ancestral predisposition of the termite-cultivated fungus Termitomyces towards a domesticated lifestyle.</title>
        <authorList>
            <person name="Auxier B."/>
            <person name="Grum-Grzhimaylo A."/>
            <person name="Cardenas M.E."/>
            <person name="Lodge J.D."/>
            <person name="Laessoe T."/>
            <person name="Pedersen O."/>
            <person name="Smith M.E."/>
            <person name="Kuyper T.W."/>
            <person name="Franco-Molano E.A."/>
            <person name="Baroni T.J."/>
            <person name="Aanen D.K."/>
        </authorList>
    </citation>
    <scope>NUCLEOTIDE SEQUENCE</scope>
    <source>
        <strain evidence="2">D49</strain>
    </source>
</reference>
<proteinExistence type="predicted"/>
<dbReference type="OrthoDB" id="3235673at2759"/>
<keyword evidence="3" id="KW-1185">Reference proteome</keyword>
<protein>
    <recommendedName>
        <fullName evidence="4">BTB domain-containing protein</fullName>
    </recommendedName>
</protein>
<evidence type="ECO:0000313" key="3">
    <source>
        <dbReference type="Proteomes" id="UP000717328"/>
    </source>
</evidence>
<organism evidence="2 3">
    <name type="scientific">Sphagnurus paluster</name>
    <dbReference type="NCBI Taxonomy" id="117069"/>
    <lineage>
        <taxon>Eukaryota</taxon>
        <taxon>Fungi</taxon>
        <taxon>Dikarya</taxon>
        <taxon>Basidiomycota</taxon>
        <taxon>Agaricomycotina</taxon>
        <taxon>Agaricomycetes</taxon>
        <taxon>Agaricomycetidae</taxon>
        <taxon>Agaricales</taxon>
        <taxon>Tricholomatineae</taxon>
        <taxon>Lyophyllaceae</taxon>
        <taxon>Sphagnurus</taxon>
    </lineage>
</organism>
<sequence length="365" mass="40547">MLSVDDFSTNRFSYPTEVDVNDEESISSSEKNPHSESLSRHPDLCFSDGNLAVLTGAHYFLVHQGLIRRHSAPLARVIDALEGTQTRFLEGRVVLELAEPSDDVYYFLLALYDGISALKYNAEDFPVVAAILRLATAYEVKHLRTDILRGLSFDWPTSLAQWEIRESRAHVTSLHEPRKSLPHPILVINLARTVNAPELLPVAFYDLSRSPPSTCAAGYILPHASSPKAQHLCDADLLALLRGKEHASRFLSTFIVSELEGRPPSASCAYLTGVGADHGRRRMCQSAFEMVTFEVLRDARGRSSDPLSAIMEAELMQTRGEGPVVLGMRACEWCRAEFGAAVDSAREEFWARMPEWFGVDVGVWG</sequence>
<evidence type="ECO:0008006" key="4">
    <source>
        <dbReference type="Google" id="ProtNLM"/>
    </source>
</evidence>
<accession>A0A9P7G194</accession>
<dbReference type="AlphaFoldDB" id="A0A9P7G194"/>
<dbReference type="Proteomes" id="UP000717328">
    <property type="component" value="Unassembled WGS sequence"/>
</dbReference>
<reference evidence="2" key="1">
    <citation type="submission" date="2021-02" db="EMBL/GenBank/DDBJ databases">
        <authorList>
            <person name="Nieuwenhuis M."/>
            <person name="Van De Peppel L.J.J."/>
        </authorList>
    </citation>
    <scope>NUCLEOTIDE SEQUENCE</scope>
    <source>
        <strain evidence="2">D49</strain>
    </source>
</reference>
<feature type="region of interest" description="Disordered" evidence="1">
    <location>
        <begin position="19"/>
        <end position="39"/>
    </location>
</feature>
<comment type="caution">
    <text evidence="2">The sequence shown here is derived from an EMBL/GenBank/DDBJ whole genome shotgun (WGS) entry which is preliminary data.</text>
</comment>